<comment type="caution">
    <text evidence="2">The sequence shown here is derived from an EMBL/GenBank/DDBJ whole genome shotgun (WGS) entry which is preliminary data.</text>
</comment>
<keyword evidence="3" id="KW-1185">Reference proteome</keyword>
<feature type="region of interest" description="Disordered" evidence="1">
    <location>
        <begin position="1217"/>
        <end position="1276"/>
    </location>
</feature>
<dbReference type="EMBL" id="JARQWQ010000061">
    <property type="protein sequence ID" value="KAK2555700.1"/>
    <property type="molecule type" value="Genomic_DNA"/>
</dbReference>
<dbReference type="AlphaFoldDB" id="A0AAD9Q7D6"/>
<gene>
    <name evidence="2" type="ORF">P5673_022733</name>
</gene>
<dbReference type="Pfam" id="PF13151">
    <property type="entry name" value="DUF3990"/>
    <property type="match status" value="1"/>
</dbReference>
<reference evidence="2" key="2">
    <citation type="journal article" date="2023" name="Science">
        <title>Genomic signatures of disease resistance in endangered staghorn corals.</title>
        <authorList>
            <person name="Vollmer S.V."/>
            <person name="Selwyn J.D."/>
            <person name="Despard B.A."/>
            <person name="Roesel C.L."/>
        </authorList>
    </citation>
    <scope>NUCLEOTIDE SEQUENCE</scope>
    <source>
        <strain evidence="2">K2</strain>
    </source>
</reference>
<evidence type="ECO:0000256" key="1">
    <source>
        <dbReference type="SAM" id="MobiDB-lite"/>
    </source>
</evidence>
<proteinExistence type="predicted"/>
<dbReference type="Proteomes" id="UP001249851">
    <property type="component" value="Unassembled WGS sequence"/>
</dbReference>
<feature type="compositionally biased region" description="Acidic residues" evidence="1">
    <location>
        <begin position="1070"/>
        <end position="1085"/>
    </location>
</feature>
<feature type="compositionally biased region" description="Basic and acidic residues" evidence="1">
    <location>
        <begin position="1012"/>
        <end position="1023"/>
    </location>
</feature>
<sequence>MKLVNLDNMKEISCFSQKELSANDFPQLDDLLIPHFGWLRKLKFENTAKVTLCQLGLSLKSVLAPLFQYITEKFFKCGRFPHKESTIFEWFDLPGDTRSRNQILKGINIEKEARKPWKRDRLFSKVKLNELELFDELDEFEVFFHGTSHENATAIIDGIDLKEGGQRMEFSHGDGFYVFSDFFEARSWAASSFSDYNSAVLVFRVTKMELRGDNNNNGLDLTGMKQKKEWQELVNIFRSAKLSKINETKRTLKEYDFIEGPVAAYGRQVYEKFPTPKDDSYQLCVRSKRCVELFNRSLCAVIYFNVACISSRMASDSTSIFHSVQCDSLNSLPQLKSNQTPFGRYDELFGEERRPLQEEFDLNELKALAAKDKKLGELIPQLEAQKRAKAFMRAFLQKKAKNVRQGRNVNSDDDGNGNANGNATHSDNVEVIFPVVLSPVIQRKMQLTRIESRSFIHKLWLRRIELTREESNEAYCSSLEDFEHAIHNAQESIKRHRDFIYKEFYNKEELRQMNTEPLEETLNKVLEEKEKSGFEMIDEDIVLFMCPTVRLCALLGLKLDFLDRLETIPEDHLDHRSLCDWITIFLQNNSRSVNAEKKTSLKLELLDSIGFDPSSTTVKTIMARSSKRNTQCHIEACEWAEIFIQDECTYNPLISSLYLRQFPFRSELTDSWFQLPPITDDKGSENDPDPCHVNIMNFVTKESQSSKDIHSKLDDFLRQSNGTTVLYHGTDHFSAVSILLEGIDLNAGRQNRDFSSRSGFYLTKNMDEAINWALRTTAKPAILAFQVNQADLDGAKKLDLSNNEERWREIVTSFRSGRRTATTRASVSAYDLIEGPQATVRYDEATCELFWEQKPSSNQHVRSAKERIRNLNSSSPAIEGEPSTGHQDTTLDLNLSCIGLGTSTSENTTVDLDMSCIEPDTSVNTSSSENTTVELNVSCTEPGTSTSENTTVDVNVQHKSVQTLMDSMQSKLLRETEVLQGKLATTRQALQRQTAKNKYLKKKVKQLRKKLNQNEESERKVNAEEQEDEEEEDGDLEEEELHEYSDEETDAETIEEEPDFSCGSNYEPASESEEDGDPGYSDSDEGCQSTRHLFPTVHLFWKDYQTKLLKKLKDFGTGLVLAGDGHHDSMGHCAKFGAYTILCCTAIPSIIHFALVQQAEIFGIFCFLDYVEELYQFYLSTSKEELAIAVDELKEMTPQPMVSMFDKQPKEAAVQKRSERKRMVTKEVPPTIETPVEQPEGRTGAQTTTRKERRCRTCKEPLKGHKNVTSCPKNQK</sequence>
<reference evidence="2" key="1">
    <citation type="journal article" date="2023" name="G3 (Bethesda)">
        <title>Whole genome assembly and annotation of the endangered Caribbean coral Acropora cervicornis.</title>
        <authorList>
            <person name="Selwyn J.D."/>
            <person name="Vollmer S.V."/>
        </authorList>
    </citation>
    <scope>NUCLEOTIDE SEQUENCE</scope>
    <source>
        <strain evidence="2">K2</strain>
    </source>
</reference>
<dbReference type="SUPFAM" id="SSF56399">
    <property type="entry name" value="ADP-ribosylation"/>
    <property type="match status" value="2"/>
</dbReference>
<protein>
    <submittedName>
        <fullName evidence="2">Uncharacterized protein</fullName>
    </submittedName>
</protein>
<dbReference type="InterPro" id="IPR025051">
    <property type="entry name" value="DUF3990"/>
</dbReference>
<evidence type="ECO:0000313" key="2">
    <source>
        <dbReference type="EMBL" id="KAK2555700.1"/>
    </source>
</evidence>
<accession>A0AAD9Q7D6</accession>
<feature type="region of interest" description="Disordered" evidence="1">
    <location>
        <begin position="1006"/>
        <end position="1086"/>
    </location>
</feature>
<dbReference type="Gene3D" id="3.90.175.10">
    <property type="entry name" value="Diphtheria Toxin, domain 1"/>
    <property type="match status" value="2"/>
</dbReference>
<evidence type="ECO:0000313" key="3">
    <source>
        <dbReference type="Proteomes" id="UP001249851"/>
    </source>
</evidence>
<name>A0AAD9Q7D6_ACRCE</name>
<feature type="compositionally biased region" description="Acidic residues" evidence="1">
    <location>
        <begin position="1024"/>
        <end position="1059"/>
    </location>
</feature>
<feature type="region of interest" description="Disordered" evidence="1">
    <location>
        <begin position="402"/>
        <end position="425"/>
    </location>
</feature>
<feature type="compositionally biased region" description="Polar residues" evidence="1">
    <location>
        <begin position="1267"/>
        <end position="1276"/>
    </location>
</feature>
<organism evidence="2 3">
    <name type="scientific">Acropora cervicornis</name>
    <name type="common">Staghorn coral</name>
    <dbReference type="NCBI Taxonomy" id="6130"/>
    <lineage>
        <taxon>Eukaryota</taxon>
        <taxon>Metazoa</taxon>
        <taxon>Cnidaria</taxon>
        <taxon>Anthozoa</taxon>
        <taxon>Hexacorallia</taxon>
        <taxon>Scleractinia</taxon>
        <taxon>Astrocoeniina</taxon>
        <taxon>Acroporidae</taxon>
        <taxon>Acropora</taxon>
    </lineage>
</organism>